<dbReference type="EMBL" id="AAWL01000001">
    <property type="protein sequence ID" value="EAX49011.1"/>
    <property type="molecule type" value="Genomic_DNA"/>
</dbReference>
<comment type="caution">
    <text evidence="3">The sequence shown here is derived from an EMBL/GenBank/DDBJ whole genome shotgun (WGS) entry which is preliminary data.</text>
</comment>
<reference evidence="3 4" key="1">
    <citation type="submission" date="2007-01" db="EMBL/GenBank/DDBJ databases">
        <title>Annotation of the draft genome assembly of Thermosinus carboxydivorans Nor1.</title>
        <authorList>
            <consortium name="US DOE Joint Genome Institute (JGI-ORNL)"/>
            <person name="Larimer F."/>
            <person name="Land M."/>
            <person name="Hauser L."/>
        </authorList>
    </citation>
    <scope>NUCLEOTIDE SEQUENCE [LARGE SCALE GENOMIC DNA]</scope>
    <source>
        <strain evidence="3 4">Nor1</strain>
    </source>
</reference>
<keyword evidence="4" id="KW-1185">Reference proteome</keyword>
<dbReference type="InterPro" id="IPR006675">
    <property type="entry name" value="HDIG_dom"/>
</dbReference>
<dbReference type="OrthoDB" id="68032at2"/>
<dbReference type="NCBIfam" id="TIGR00277">
    <property type="entry name" value="HDIG"/>
    <property type="match status" value="1"/>
</dbReference>
<evidence type="ECO:0000313" key="4">
    <source>
        <dbReference type="Proteomes" id="UP000005139"/>
    </source>
</evidence>
<evidence type="ECO:0000313" key="3">
    <source>
        <dbReference type="EMBL" id="EAX49011.1"/>
    </source>
</evidence>
<name>A1HMH2_9FIRM</name>
<feature type="domain" description="HD" evidence="2">
    <location>
        <begin position="45"/>
        <end position="173"/>
    </location>
</feature>
<dbReference type="AlphaFoldDB" id="A1HMH2"/>
<dbReference type="eggNOG" id="COG2206">
    <property type="taxonomic scope" value="Bacteria"/>
</dbReference>
<dbReference type="InterPro" id="IPR006674">
    <property type="entry name" value="HD_domain"/>
</dbReference>
<organism evidence="3 4">
    <name type="scientific">Thermosinus carboxydivorans Nor1</name>
    <dbReference type="NCBI Taxonomy" id="401526"/>
    <lineage>
        <taxon>Bacteria</taxon>
        <taxon>Bacillati</taxon>
        <taxon>Bacillota</taxon>
        <taxon>Negativicutes</taxon>
        <taxon>Selenomonadales</taxon>
        <taxon>Sporomusaceae</taxon>
        <taxon>Thermosinus</taxon>
    </lineage>
</organism>
<evidence type="ECO:0000256" key="1">
    <source>
        <dbReference type="SAM" id="MobiDB-lite"/>
    </source>
</evidence>
<dbReference type="RefSeq" id="WP_007288217.1">
    <property type="nucleotide sequence ID" value="NZ_AAWL01000001.1"/>
</dbReference>
<feature type="compositionally biased region" description="Basic and acidic residues" evidence="1">
    <location>
        <begin position="157"/>
        <end position="175"/>
    </location>
</feature>
<protein>
    <recommendedName>
        <fullName evidence="2">HD domain-containing protein</fullName>
    </recommendedName>
</protein>
<reference evidence="3 4" key="2">
    <citation type="submission" date="2007-01" db="EMBL/GenBank/DDBJ databases">
        <title>Sequencing of the draft genome and assembly of Thermosinus carboxydivorans Nor1.</title>
        <authorList>
            <consortium name="US DOE Joint Genome Institute (JGI-PGF)"/>
            <person name="Copeland A."/>
            <person name="Lucas S."/>
            <person name="Lapidus A."/>
            <person name="Barry K."/>
            <person name="Glavina del Rio T."/>
            <person name="Dalin E."/>
            <person name="Tice H."/>
            <person name="Bruce D."/>
            <person name="Pitluck S."/>
            <person name="Richardson P."/>
        </authorList>
    </citation>
    <scope>NUCLEOTIDE SEQUENCE [LARGE SCALE GENOMIC DNA]</scope>
    <source>
        <strain evidence="3 4">Nor1</strain>
    </source>
</reference>
<dbReference type="Gene3D" id="1.10.3210.10">
    <property type="entry name" value="Hypothetical protein af1432"/>
    <property type="match status" value="1"/>
</dbReference>
<feature type="region of interest" description="Disordered" evidence="1">
    <location>
        <begin position="152"/>
        <end position="175"/>
    </location>
</feature>
<evidence type="ECO:0000259" key="2">
    <source>
        <dbReference type="Pfam" id="PF01966"/>
    </source>
</evidence>
<accession>A1HMH2</accession>
<sequence length="175" mass="20106">MRKRVRQFFAAVTARISEQDRMFVKQHLTEPEQRLFWQMSVPDQRHTLNVAYTAAKLAAQHPAADWKIAVKSALLHDVGRRRGDMSVADKVIAVLAHKLAPRWARQWAKEGRGGFIANLRHALYIYFNHAERSARLLEIIGTERAVVDAVRKHHSAPAHDDTPELNILRKADDRH</sequence>
<gene>
    <name evidence="3" type="ORF">TcarDRAFT_2700</name>
</gene>
<dbReference type="Pfam" id="PF01966">
    <property type="entry name" value="HD"/>
    <property type="match status" value="1"/>
</dbReference>
<dbReference type="SUPFAM" id="SSF109604">
    <property type="entry name" value="HD-domain/PDEase-like"/>
    <property type="match status" value="1"/>
</dbReference>
<dbReference type="Proteomes" id="UP000005139">
    <property type="component" value="Unassembled WGS sequence"/>
</dbReference>
<proteinExistence type="predicted"/>